<dbReference type="InterPro" id="IPR051858">
    <property type="entry name" value="WD_repeat_GAD-1"/>
</dbReference>
<dbReference type="GO" id="GO:0005634">
    <property type="term" value="C:nucleus"/>
    <property type="evidence" value="ECO:0007669"/>
    <property type="project" value="TreeGrafter"/>
</dbReference>
<dbReference type="WBParaSite" id="PSU_v2.g532.t1">
    <property type="protein sequence ID" value="PSU_v2.g532.t1"/>
    <property type="gene ID" value="PSU_v2.g532"/>
</dbReference>
<keyword evidence="4" id="KW-1185">Reference proteome</keyword>
<dbReference type="AlphaFoldDB" id="A0A914Z0B2"/>
<dbReference type="Proteomes" id="UP000887577">
    <property type="component" value="Unplaced"/>
</dbReference>
<accession>A0A914Z0B2</accession>
<evidence type="ECO:0000313" key="4">
    <source>
        <dbReference type="Proteomes" id="UP000887577"/>
    </source>
</evidence>
<proteinExistence type="predicted"/>
<dbReference type="PANTHER" id="PTHR16017:SF0">
    <property type="entry name" value="WD REPEAT-CONTAINING PROTEIN 70"/>
    <property type="match status" value="1"/>
</dbReference>
<evidence type="ECO:0000256" key="2">
    <source>
        <dbReference type="ARBA" id="ARBA00022737"/>
    </source>
</evidence>
<evidence type="ECO:0000256" key="1">
    <source>
        <dbReference type="ARBA" id="ARBA00022574"/>
    </source>
</evidence>
<name>A0A914Z0B2_9BILA</name>
<feature type="region of interest" description="Disordered" evidence="3">
    <location>
        <begin position="1"/>
        <end position="23"/>
    </location>
</feature>
<evidence type="ECO:0000256" key="3">
    <source>
        <dbReference type="SAM" id="MobiDB-lite"/>
    </source>
</evidence>
<dbReference type="PANTHER" id="PTHR16017">
    <property type="entry name" value="GASTRULATION DEFECTIVE PROTEIN 1-RELATED"/>
    <property type="match status" value="1"/>
</dbReference>
<sequence>MRILVAQKDMPNEPSQWSNDDDEDVNVSSLIPATYEAKIVHGHKAVLSLAFDAQGSKFVTGGQNYAVQFFDFLKMDSAMKPFREVFPAES</sequence>
<dbReference type="GO" id="GO:0035861">
    <property type="term" value="C:site of double-strand break"/>
    <property type="evidence" value="ECO:0007669"/>
    <property type="project" value="TreeGrafter"/>
</dbReference>
<keyword evidence="1" id="KW-0853">WD repeat</keyword>
<organism evidence="4 5">
    <name type="scientific">Panagrolaimus superbus</name>
    <dbReference type="NCBI Taxonomy" id="310955"/>
    <lineage>
        <taxon>Eukaryota</taxon>
        <taxon>Metazoa</taxon>
        <taxon>Ecdysozoa</taxon>
        <taxon>Nematoda</taxon>
        <taxon>Chromadorea</taxon>
        <taxon>Rhabditida</taxon>
        <taxon>Tylenchina</taxon>
        <taxon>Panagrolaimomorpha</taxon>
        <taxon>Panagrolaimoidea</taxon>
        <taxon>Panagrolaimidae</taxon>
        <taxon>Panagrolaimus</taxon>
    </lineage>
</organism>
<keyword evidence="2" id="KW-0677">Repeat</keyword>
<evidence type="ECO:0000313" key="5">
    <source>
        <dbReference type="WBParaSite" id="PSU_v2.g532.t1"/>
    </source>
</evidence>
<reference evidence="5" key="1">
    <citation type="submission" date="2022-11" db="UniProtKB">
        <authorList>
            <consortium name="WormBaseParasite"/>
        </authorList>
    </citation>
    <scope>IDENTIFICATION</scope>
</reference>
<protein>
    <submittedName>
        <fullName evidence="5">Uncharacterized protein</fullName>
    </submittedName>
</protein>